<evidence type="ECO:0000313" key="2">
    <source>
        <dbReference type="Proteomes" id="UP000267096"/>
    </source>
</evidence>
<dbReference type="Proteomes" id="UP000267096">
    <property type="component" value="Unassembled WGS sequence"/>
</dbReference>
<reference evidence="3" key="1">
    <citation type="submission" date="2017-02" db="UniProtKB">
        <authorList>
            <consortium name="WormBaseParasite"/>
        </authorList>
    </citation>
    <scope>IDENTIFICATION</scope>
</reference>
<name>A0A0M3KK18_ANISI</name>
<dbReference type="SUPFAM" id="SSF52833">
    <property type="entry name" value="Thioredoxin-like"/>
    <property type="match status" value="1"/>
</dbReference>
<dbReference type="WBParaSite" id="ASIM_0002134601-mRNA-1">
    <property type="protein sequence ID" value="ASIM_0002134601-mRNA-1"/>
    <property type="gene ID" value="ASIM_0002134601"/>
</dbReference>
<dbReference type="EMBL" id="UYRR01040431">
    <property type="protein sequence ID" value="VDK79071.1"/>
    <property type="molecule type" value="Genomic_DNA"/>
</dbReference>
<organism evidence="3">
    <name type="scientific">Anisakis simplex</name>
    <name type="common">Herring worm</name>
    <dbReference type="NCBI Taxonomy" id="6269"/>
    <lineage>
        <taxon>Eukaryota</taxon>
        <taxon>Metazoa</taxon>
        <taxon>Ecdysozoa</taxon>
        <taxon>Nematoda</taxon>
        <taxon>Chromadorea</taxon>
        <taxon>Rhabditida</taxon>
        <taxon>Spirurina</taxon>
        <taxon>Ascaridomorpha</taxon>
        <taxon>Ascaridoidea</taxon>
        <taxon>Anisakidae</taxon>
        <taxon>Anisakis</taxon>
        <taxon>Anisakis simplex complex</taxon>
    </lineage>
</organism>
<accession>A0A0M3KK18</accession>
<keyword evidence="2" id="KW-1185">Reference proteome</keyword>
<sequence>MILNVIYEMFSNLGIYTQEAKVMFRELVVFASVVALALASDVLEFKDSDFEEKVKGHEVLLVEFFAPW</sequence>
<proteinExistence type="predicted"/>
<dbReference type="AlphaFoldDB" id="A0A0M3KK18"/>
<gene>
    <name evidence="1" type="ORF">ASIM_LOCUS20716</name>
</gene>
<protein>
    <submittedName>
        <fullName evidence="3">Cytochrome P450</fullName>
    </submittedName>
</protein>
<evidence type="ECO:0000313" key="3">
    <source>
        <dbReference type="WBParaSite" id="ASIM_0002134601-mRNA-1"/>
    </source>
</evidence>
<reference evidence="1 2" key="2">
    <citation type="submission" date="2018-11" db="EMBL/GenBank/DDBJ databases">
        <authorList>
            <consortium name="Pathogen Informatics"/>
        </authorList>
    </citation>
    <scope>NUCLEOTIDE SEQUENCE [LARGE SCALE GENOMIC DNA]</scope>
</reference>
<dbReference type="InterPro" id="IPR036249">
    <property type="entry name" value="Thioredoxin-like_sf"/>
</dbReference>
<evidence type="ECO:0000313" key="1">
    <source>
        <dbReference type="EMBL" id="VDK79071.1"/>
    </source>
</evidence>